<dbReference type="GO" id="GO:0031777">
    <property type="term" value="F:type 1 melanin-concentrating hormone receptor binding"/>
    <property type="evidence" value="ECO:0007669"/>
    <property type="project" value="TreeGrafter"/>
</dbReference>
<dbReference type="PANTHER" id="PTHR12091:SF0">
    <property type="entry name" value="PRO-MCH"/>
    <property type="match status" value="1"/>
</dbReference>
<proteinExistence type="predicted"/>
<keyword evidence="3" id="KW-0527">Neuropeptide</keyword>
<organism evidence="5 6">
    <name type="scientific">Denticeps clupeoides</name>
    <name type="common">denticle herring</name>
    <dbReference type="NCBI Taxonomy" id="299321"/>
    <lineage>
        <taxon>Eukaryota</taxon>
        <taxon>Metazoa</taxon>
        <taxon>Chordata</taxon>
        <taxon>Craniata</taxon>
        <taxon>Vertebrata</taxon>
        <taxon>Euteleostomi</taxon>
        <taxon>Actinopterygii</taxon>
        <taxon>Neopterygii</taxon>
        <taxon>Teleostei</taxon>
        <taxon>Clupei</taxon>
        <taxon>Clupeiformes</taxon>
        <taxon>Denticipitoidei</taxon>
        <taxon>Denticipitidae</taxon>
        <taxon>Denticeps</taxon>
    </lineage>
</organism>
<evidence type="ECO:0008006" key="7">
    <source>
        <dbReference type="Google" id="ProtNLM"/>
    </source>
</evidence>
<dbReference type="PRINTS" id="PR01641">
    <property type="entry name" value="PROMCHFAMILY"/>
</dbReference>
<reference evidence="5" key="3">
    <citation type="submission" date="2025-09" db="UniProtKB">
        <authorList>
            <consortium name="Ensembl"/>
        </authorList>
    </citation>
    <scope>IDENTIFICATION</scope>
</reference>
<dbReference type="Ensembl" id="ENSDCDT00010045595.1">
    <property type="protein sequence ID" value="ENSDCDP00010036204.1"/>
    <property type="gene ID" value="ENSDCDG00010023748.1"/>
</dbReference>
<evidence type="ECO:0000256" key="4">
    <source>
        <dbReference type="SAM" id="SignalP"/>
    </source>
</evidence>
<dbReference type="InterPro" id="IPR005456">
    <property type="entry name" value="Prepro-melanin_conc_hormone"/>
</dbReference>
<dbReference type="GeneID" id="114786764"/>
<evidence type="ECO:0000313" key="6">
    <source>
        <dbReference type="Proteomes" id="UP000694580"/>
    </source>
</evidence>
<accession>A0AAY4CTZ5</accession>
<dbReference type="GO" id="GO:0030354">
    <property type="term" value="F:melanin-concentrating hormone activity"/>
    <property type="evidence" value="ECO:0007669"/>
    <property type="project" value="InterPro"/>
</dbReference>
<feature type="signal peptide" evidence="4">
    <location>
        <begin position="1"/>
        <end position="24"/>
    </location>
</feature>
<gene>
    <name evidence="5" type="primary">pmchl</name>
</gene>
<sequence length="124" mass="13983">MNLSIFSALFSVALLSGWHLTSFALPAERAEDSNSESDLLVPFLHEEMALKRDGDSKIIVVGDASLWRTLKALERGTPHLAMAENLLTAERRETSQEPNPNIAILRRDTMRCMVGRVYRPCWEV</sequence>
<reference evidence="5" key="2">
    <citation type="submission" date="2025-08" db="UniProtKB">
        <authorList>
            <consortium name="Ensembl"/>
        </authorList>
    </citation>
    <scope>IDENTIFICATION</scope>
</reference>
<dbReference type="PANTHER" id="PTHR12091">
    <property type="entry name" value="MELANIN-CONCENTRATING HORMONE"/>
    <property type="match status" value="1"/>
</dbReference>
<dbReference type="GO" id="GO:0007218">
    <property type="term" value="P:neuropeptide signaling pathway"/>
    <property type="evidence" value="ECO:0007669"/>
    <property type="project" value="UniProtKB-KW"/>
</dbReference>
<reference evidence="5 6" key="1">
    <citation type="submission" date="2020-06" db="EMBL/GenBank/DDBJ databases">
        <authorList>
            <consortium name="Wellcome Sanger Institute Data Sharing"/>
        </authorList>
    </citation>
    <scope>NUCLEOTIDE SEQUENCE [LARGE SCALE GENOMIC DNA]</scope>
</reference>
<name>A0AAY4CTZ5_9TELE</name>
<dbReference type="GO" id="GO:0045202">
    <property type="term" value="C:synapse"/>
    <property type="evidence" value="ECO:0007669"/>
    <property type="project" value="GOC"/>
</dbReference>
<dbReference type="GO" id="GO:0007268">
    <property type="term" value="P:chemical synaptic transmission"/>
    <property type="evidence" value="ECO:0007669"/>
    <property type="project" value="InterPro"/>
</dbReference>
<evidence type="ECO:0000256" key="1">
    <source>
        <dbReference type="ARBA" id="ARBA00002122"/>
    </source>
</evidence>
<dbReference type="Pfam" id="PF05824">
    <property type="entry name" value="Pro-MCH"/>
    <property type="match status" value="1"/>
</dbReference>
<evidence type="ECO:0000256" key="3">
    <source>
        <dbReference type="ARBA" id="ARBA00023320"/>
    </source>
</evidence>
<comment type="function">
    <text evidence="1">Plays a role in skin pigmentation by antagonizing the action of melanotropin alpha. Induces melanin concentration within the melanophores. May participate in the control of the hypothalamo-pituitary adrenal gland axis by inhibiting the release of ACTH.</text>
</comment>
<protein>
    <recommendedName>
        <fullName evidence="7">Melanin-concentrating hormone</fullName>
    </recommendedName>
</protein>
<dbReference type="AlphaFoldDB" id="A0AAY4CTZ5"/>
<keyword evidence="6" id="KW-1185">Reference proteome</keyword>
<dbReference type="GeneTree" id="ENSGT00390000004984"/>
<evidence type="ECO:0000313" key="5">
    <source>
        <dbReference type="Ensembl" id="ENSDCDP00010036204.1"/>
    </source>
</evidence>
<dbReference type="RefSeq" id="XP_028830024.1">
    <property type="nucleotide sequence ID" value="XM_028974191.1"/>
</dbReference>
<evidence type="ECO:0000256" key="2">
    <source>
        <dbReference type="ARBA" id="ARBA00022729"/>
    </source>
</evidence>
<feature type="chain" id="PRO_5044328576" description="Melanin-concentrating hormone" evidence="4">
    <location>
        <begin position="25"/>
        <end position="124"/>
    </location>
</feature>
<keyword evidence="2 4" id="KW-0732">Signal</keyword>
<dbReference type="Proteomes" id="UP000694580">
    <property type="component" value="Chromosome 3"/>
</dbReference>